<accession>R7TFE7</accession>
<dbReference type="GO" id="GO:0004674">
    <property type="term" value="F:protein serine/threonine kinase activity"/>
    <property type="evidence" value="ECO:0007669"/>
    <property type="project" value="TreeGrafter"/>
</dbReference>
<dbReference type="InterPro" id="IPR011009">
    <property type="entry name" value="Kinase-like_dom_sf"/>
</dbReference>
<evidence type="ECO:0000259" key="3">
    <source>
        <dbReference type="PROSITE" id="PS50290"/>
    </source>
</evidence>
<dbReference type="InterPro" id="IPR018936">
    <property type="entry name" value="PI3/4_kinase_CS"/>
</dbReference>
<protein>
    <recommendedName>
        <fullName evidence="3">PI3K/PI4K catalytic domain-containing protein</fullName>
    </recommendedName>
</protein>
<reference evidence="5" key="3">
    <citation type="submission" date="2015-06" db="UniProtKB">
        <authorList>
            <consortium name="EnsemblMetazoa"/>
        </authorList>
    </citation>
    <scope>IDENTIFICATION</scope>
</reference>
<evidence type="ECO:0000256" key="1">
    <source>
        <dbReference type="ARBA" id="ARBA00022679"/>
    </source>
</evidence>
<dbReference type="AlphaFoldDB" id="R7TFE7"/>
<organism evidence="4">
    <name type="scientific">Capitella teleta</name>
    <name type="common">Polychaete worm</name>
    <dbReference type="NCBI Taxonomy" id="283909"/>
    <lineage>
        <taxon>Eukaryota</taxon>
        <taxon>Metazoa</taxon>
        <taxon>Spiralia</taxon>
        <taxon>Lophotrochozoa</taxon>
        <taxon>Annelida</taxon>
        <taxon>Polychaeta</taxon>
        <taxon>Sedentaria</taxon>
        <taxon>Scolecida</taxon>
        <taxon>Capitellidae</taxon>
        <taxon>Capitella</taxon>
    </lineage>
</organism>
<sequence length="200" mass="23314">MIENYRKCYQKYSRNETLNAFKKREAMVPWDMLRKSYQKLASSPESYFVLRGNYATSHALNCISAYIMGIGDRHLSNHMVDLTNGKMIAINFGHAFGSATQFLDIPDLIPFRMTRQLRNLLLPLREKGVIEGTMVHSLRALRQHKEQLISTMDVFIKEPSLDWQVRLLYCSLRLVIRISLSKCCKERNSGNEQSQRGHQW</sequence>
<dbReference type="SUPFAM" id="SSF56112">
    <property type="entry name" value="Protein kinase-like (PK-like)"/>
    <property type="match status" value="1"/>
</dbReference>
<evidence type="ECO:0000256" key="2">
    <source>
        <dbReference type="ARBA" id="ARBA00022777"/>
    </source>
</evidence>
<dbReference type="OMA" id="SMEMDIA"/>
<dbReference type="Gene3D" id="1.10.1070.11">
    <property type="entry name" value="Phosphatidylinositol 3-/4-kinase, catalytic domain"/>
    <property type="match status" value="1"/>
</dbReference>
<feature type="domain" description="PI3K/PI4K catalytic" evidence="3">
    <location>
        <begin position="1"/>
        <end position="199"/>
    </location>
</feature>
<dbReference type="HOGENOM" id="CLU_118252_0_0_1"/>
<evidence type="ECO:0000313" key="5">
    <source>
        <dbReference type="EnsemblMetazoa" id="CapteP124063"/>
    </source>
</evidence>
<evidence type="ECO:0000313" key="4">
    <source>
        <dbReference type="EMBL" id="ELT90266.1"/>
    </source>
</evidence>
<evidence type="ECO:0000313" key="6">
    <source>
        <dbReference type="Proteomes" id="UP000014760"/>
    </source>
</evidence>
<dbReference type="GO" id="GO:0000723">
    <property type="term" value="P:telomere maintenance"/>
    <property type="evidence" value="ECO:0007669"/>
    <property type="project" value="TreeGrafter"/>
</dbReference>
<reference evidence="4 6" key="2">
    <citation type="journal article" date="2013" name="Nature">
        <title>Insights into bilaterian evolution from three spiralian genomes.</title>
        <authorList>
            <person name="Simakov O."/>
            <person name="Marletaz F."/>
            <person name="Cho S.J."/>
            <person name="Edsinger-Gonzales E."/>
            <person name="Havlak P."/>
            <person name="Hellsten U."/>
            <person name="Kuo D.H."/>
            <person name="Larsson T."/>
            <person name="Lv J."/>
            <person name="Arendt D."/>
            <person name="Savage R."/>
            <person name="Osoegawa K."/>
            <person name="de Jong P."/>
            <person name="Grimwood J."/>
            <person name="Chapman J.A."/>
            <person name="Shapiro H."/>
            <person name="Aerts A."/>
            <person name="Otillar R.P."/>
            <person name="Terry A.Y."/>
            <person name="Boore J.L."/>
            <person name="Grigoriev I.V."/>
            <person name="Lindberg D.R."/>
            <person name="Seaver E.C."/>
            <person name="Weisblat D.A."/>
            <person name="Putnam N.H."/>
            <person name="Rokhsar D.S."/>
        </authorList>
    </citation>
    <scope>NUCLEOTIDE SEQUENCE</scope>
    <source>
        <strain evidence="4 6">I ESC-2004</strain>
    </source>
</reference>
<dbReference type="InterPro" id="IPR050517">
    <property type="entry name" value="DDR_Repair_Kinase"/>
</dbReference>
<keyword evidence="2" id="KW-0418">Kinase</keyword>
<dbReference type="EnsemblMetazoa" id="CapteT124063">
    <property type="protein sequence ID" value="CapteP124063"/>
    <property type="gene ID" value="CapteG124063"/>
</dbReference>
<dbReference type="GO" id="GO:0006302">
    <property type="term" value="P:double-strand break repair"/>
    <property type="evidence" value="ECO:0007669"/>
    <property type="project" value="TreeGrafter"/>
</dbReference>
<dbReference type="InterPro" id="IPR000403">
    <property type="entry name" value="PI3/4_kinase_cat_dom"/>
</dbReference>
<keyword evidence="6" id="KW-1185">Reference proteome</keyword>
<dbReference type="Pfam" id="PF00454">
    <property type="entry name" value="PI3_PI4_kinase"/>
    <property type="match status" value="1"/>
</dbReference>
<dbReference type="InterPro" id="IPR036940">
    <property type="entry name" value="PI3/4_kinase_cat_sf"/>
</dbReference>
<dbReference type="SMART" id="SM00146">
    <property type="entry name" value="PI3Kc"/>
    <property type="match status" value="1"/>
</dbReference>
<proteinExistence type="predicted"/>
<dbReference type="OrthoDB" id="381190at2759"/>
<dbReference type="EMBL" id="AMQN01003116">
    <property type="status" value="NOT_ANNOTATED_CDS"/>
    <property type="molecule type" value="Genomic_DNA"/>
</dbReference>
<gene>
    <name evidence="4" type="ORF">CAPTEDRAFT_124063</name>
</gene>
<name>R7TFE7_CAPTE</name>
<dbReference type="PROSITE" id="PS50290">
    <property type="entry name" value="PI3_4_KINASE_3"/>
    <property type="match status" value="1"/>
</dbReference>
<reference evidence="6" key="1">
    <citation type="submission" date="2012-12" db="EMBL/GenBank/DDBJ databases">
        <authorList>
            <person name="Hellsten U."/>
            <person name="Grimwood J."/>
            <person name="Chapman J.A."/>
            <person name="Shapiro H."/>
            <person name="Aerts A."/>
            <person name="Otillar R.P."/>
            <person name="Terry A.Y."/>
            <person name="Boore J.L."/>
            <person name="Simakov O."/>
            <person name="Marletaz F."/>
            <person name="Cho S.-J."/>
            <person name="Edsinger-Gonzales E."/>
            <person name="Havlak P."/>
            <person name="Kuo D.-H."/>
            <person name="Larsson T."/>
            <person name="Lv J."/>
            <person name="Arendt D."/>
            <person name="Savage R."/>
            <person name="Osoegawa K."/>
            <person name="de Jong P."/>
            <person name="Lindberg D.R."/>
            <person name="Seaver E.C."/>
            <person name="Weisblat D.A."/>
            <person name="Putnam N.H."/>
            <person name="Grigoriev I.V."/>
            <person name="Rokhsar D.S."/>
        </authorList>
    </citation>
    <scope>NUCLEOTIDE SEQUENCE</scope>
    <source>
        <strain evidence="6">I ESC-2004</strain>
    </source>
</reference>
<dbReference type="PANTHER" id="PTHR11139:SF68">
    <property type="entry name" value="DNA-DEPENDENT PROTEIN KINASE CATALYTIC SUBUNIT"/>
    <property type="match status" value="1"/>
</dbReference>
<dbReference type="STRING" id="283909.R7TFE7"/>
<dbReference type="PROSITE" id="PS00916">
    <property type="entry name" value="PI3_4_KINASE_2"/>
    <property type="match status" value="1"/>
</dbReference>
<keyword evidence="1" id="KW-0808">Transferase</keyword>
<dbReference type="EMBL" id="KB310993">
    <property type="protein sequence ID" value="ELT90266.1"/>
    <property type="molecule type" value="Genomic_DNA"/>
</dbReference>
<dbReference type="Proteomes" id="UP000014760">
    <property type="component" value="Unassembled WGS sequence"/>
</dbReference>
<dbReference type="PANTHER" id="PTHR11139">
    <property type="entry name" value="ATAXIA TELANGIECTASIA MUTATED ATM -RELATED"/>
    <property type="match status" value="1"/>
</dbReference>
<dbReference type="GO" id="GO:0005634">
    <property type="term" value="C:nucleus"/>
    <property type="evidence" value="ECO:0007669"/>
    <property type="project" value="TreeGrafter"/>
</dbReference>